<evidence type="ECO:0000259" key="2">
    <source>
        <dbReference type="Pfam" id="PF00248"/>
    </source>
</evidence>
<dbReference type="Gene3D" id="3.20.20.100">
    <property type="entry name" value="NADP-dependent oxidoreductase domain"/>
    <property type="match status" value="1"/>
</dbReference>
<dbReference type="Pfam" id="PF00248">
    <property type="entry name" value="Aldo_ket_red"/>
    <property type="match status" value="1"/>
</dbReference>
<evidence type="ECO:0000256" key="1">
    <source>
        <dbReference type="ARBA" id="ARBA00023002"/>
    </source>
</evidence>
<feature type="domain" description="NADP-dependent oxidoreductase" evidence="2">
    <location>
        <begin position="17"/>
        <end position="315"/>
    </location>
</feature>
<gene>
    <name evidence="3" type="ORF">BD311DRAFT_515459</name>
</gene>
<dbReference type="EMBL" id="ML143393">
    <property type="protein sequence ID" value="TBU32918.1"/>
    <property type="molecule type" value="Genomic_DNA"/>
</dbReference>
<keyword evidence="1" id="KW-0560">Oxidoreductase</keyword>
<evidence type="ECO:0000313" key="3">
    <source>
        <dbReference type="EMBL" id="TBU32918.1"/>
    </source>
</evidence>
<dbReference type="InterPro" id="IPR050791">
    <property type="entry name" value="Aldo-Keto_reductase"/>
</dbReference>
<dbReference type="AlphaFoldDB" id="A0A4Q9MZN0"/>
<dbReference type="InterPro" id="IPR023210">
    <property type="entry name" value="NADP_OxRdtase_dom"/>
</dbReference>
<name>A0A4Q9MZN0_9APHY</name>
<dbReference type="PRINTS" id="PR00069">
    <property type="entry name" value="ALDKETRDTASE"/>
</dbReference>
<dbReference type="GO" id="GO:0016491">
    <property type="term" value="F:oxidoreductase activity"/>
    <property type="evidence" value="ECO:0007669"/>
    <property type="project" value="UniProtKB-KW"/>
</dbReference>
<accession>A0A4Q9MZN0</accession>
<dbReference type="PANTHER" id="PTHR43625">
    <property type="entry name" value="AFLATOXIN B1 ALDEHYDE REDUCTASE"/>
    <property type="match status" value="1"/>
</dbReference>
<dbReference type="InterPro" id="IPR036812">
    <property type="entry name" value="NAD(P)_OxRdtase_dom_sf"/>
</dbReference>
<reference evidence="3" key="1">
    <citation type="submission" date="2019-01" db="EMBL/GenBank/DDBJ databases">
        <title>Draft genome sequences of three monokaryotic isolates of the white-rot basidiomycete fungus Dichomitus squalens.</title>
        <authorList>
            <consortium name="DOE Joint Genome Institute"/>
            <person name="Lopez S.C."/>
            <person name="Andreopoulos B."/>
            <person name="Pangilinan J."/>
            <person name="Lipzen A."/>
            <person name="Riley R."/>
            <person name="Ahrendt S."/>
            <person name="Ng V."/>
            <person name="Barry K."/>
            <person name="Daum C."/>
            <person name="Grigoriev I.V."/>
            <person name="Hilden K.S."/>
            <person name="Makela M.R."/>
            <person name="de Vries R.P."/>
        </authorList>
    </citation>
    <scope>NUCLEOTIDE SEQUENCE [LARGE SCALE GENOMIC DNA]</scope>
    <source>
        <strain evidence="3">OM18370.1</strain>
    </source>
</reference>
<dbReference type="Proteomes" id="UP000292957">
    <property type="component" value="Unassembled WGS sequence"/>
</dbReference>
<dbReference type="GO" id="GO:0005737">
    <property type="term" value="C:cytoplasm"/>
    <property type="evidence" value="ECO:0007669"/>
    <property type="project" value="TreeGrafter"/>
</dbReference>
<sequence length="343" mass="37529">MTSPPTRKLGRADVASIGYGAMGLSAFYGTPLPDEERLKALDAVLENGYNHIDTADVYNDSEALIGKWLQKNGKRKDIFLATKFGGLVAGQPFPNGRMVCGDPEYVAKAIDRSLQQLGTDYIDLWYLHRADPTVPIERTVAAMAEQVKAGKVKYLGLSEVTADTLRRAHAVHPITALQVEYSLFALDIEGEKYGAILKTARELEIKIVAYSPVGRGILAGKYKSPDDLPEDDSRRYLPRFSAENFPKVLRAVDVVKDIAAKHGATPSQVSLAWLLAQGDDILPIPGSSNPANIKENIEAVNVKLTAEEIEQIRQAAVDADQADVPRYTPRYQAFLLVDTPPLA</sequence>
<organism evidence="3">
    <name type="scientific">Dichomitus squalens</name>
    <dbReference type="NCBI Taxonomy" id="114155"/>
    <lineage>
        <taxon>Eukaryota</taxon>
        <taxon>Fungi</taxon>
        <taxon>Dikarya</taxon>
        <taxon>Basidiomycota</taxon>
        <taxon>Agaricomycotina</taxon>
        <taxon>Agaricomycetes</taxon>
        <taxon>Polyporales</taxon>
        <taxon>Polyporaceae</taxon>
        <taxon>Dichomitus</taxon>
    </lineage>
</organism>
<protein>
    <submittedName>
        <fullName evidence="3">Aldo/keto reductase</fullName>
    </submittedName>
</protein>
<dbReference type="InterPro" id="IPR020471">
    <property type="entry name" value="AKR"/>
</dbReference>
<dbReference type="SUPFAM" id="SSF51430">
    <property type="entry name" value="NAD(P)-linked oxidoreductase"/>
    <property type="match status" value="1"/>
</dbReference>
<dbReference type="OrthoDB" id="37537at2759"/>
<proteinExistence type="predicted"/>
<dbReference type="PANTHER" id="PTHR43625:SF40">
    <property type="entry name" value="ALDO-KETO REDUCTASE YAKC [NADP(+)]"/>
    <property type="match status" value="1"/>
</dbReference>